<dbReference type="KEGG" id="tcd:AAIA72_10065"/>
<gene>
    <name evidence="1" type="ORF">AAIA72_10065</name>
</gene>
<name>A0AB39UT48_9GAMM</name>
<protein>
    <recommendedName>
        <fullName evidence="2">Phospholipid/glycerol acyltransferase domain-containing protein</fullName>
    </recommendedName>
</protein>
<dbReference type="EMBL" id="CP154858">
    <property type="protein sequence ID" value="XDT71151.1"/>
    <property type="molecule type" value="Genomic_DNA"/>
</dbReference>
<evidence type="ECO:0000313" key="1">
    <source>
        <dbReference type="EMBL" id="XDT71151.1"/>
    </source>
</evidence>
<organism evidence="1">
    <name type="scientific">Thermohahella caldifontis</name>
    <dbReference type="NCBI Taxonomy" id="3142973"/>
    <lineage>
        <taxon>Bacteria</taxon>
        <taxon>Pseudomonadati</taxon>
        <taxon>Pseudomonadota</taxon>
        <taxon>Gammaproteobacteria</taxon>
        <taxon>Oceanospirillales</taxon>
        <taxon>Hahellaceae</taxon>
        <taxon>Thermohahella</taxon>
    </lineage>
</organism>
<accession>A0AB39UT48</accession>
<proteinExistence type="predicted"/>
<reference evidence="1" key="1">
    <citation type="submission" date="2024-05" db="EMBL/GenBank/DDBJ databases">
        <title>Genome sequencing of novel strain.</title>
        <authorList>
            <person name="Ganbat D."/>
            <person name="Ganbat S."/>
            <person name="Lee S.-J."/>
        </authorList>
    </citation>
    <scope>NUCLEOTIDE SEQUENCE</scope>
    <source>
        <strain evidence="1">SMD15-11</strain>
    </source>
</reference>
<sequence>MRTLYDYEVFQALTRTLMLGRVSLSPESEDLTTLLGRHPRLVVALNHGPMLGPLAGLVAMSDLFCRHGGADRRPFGITWRQFYRIPVARQIFSYLTQVDHAIDFNEALQLLRSGEATDCVIMPEGQNCNFGDNRHIQPFLSPRFLELAIRAQVPVLIGVHHGSQAWERVVTVNDRVLAALGWLPDSMRHRLQESRQLSLPALPRPLDEVRMTFRLYRPRLTERKLSHDKAVRSRQLWQEALEVRSLMEDMLQALARPEASRMTEQEARA</sequence>
<evidence type="ECO:0008006" key="2">
    <source>
        <dbReference type="Google" id="ProtNLM"/>
    </source>
</evidence>
<dbReference type="RefSeq" id="WP_369600190.1">
    <property type="nucleotide sequence ID" value="NZ_CP154858.1"/>
</dbReference>
<dbReference type="AlphaFoldDB" id="A0AB39UT48"/>